<dbReference type="Gene3D" id="2.40.170.20">
    <property type="entry name" value="TonB-dependent receptor, beta-barrel domain"/>
    <property type="match status" value="1"/>
</dbReference>
<dbReference type="AlphaFoldDB" id="A0A533IDM3"/>
<gene>
    <name evidence="15" type="ORF">DI616_03730</name>
</gene>
<evidence type="ECO:0000256" key="2">
    <source>
        <dbReference type="ARBA" id="ARBA00009810"/>
    </source>
</evidence>
<dbReference type="PANTHER" id="PTHR32552">
    <property type="entry name" value="FERRICHROME IRON RECEPTOR-RELATED"/>
    <property type="match status" value="1"/>
</dbReference>
<dbReference type="Gene3D" id="2.170.130.10">
    <property type="entry name" value="TonB-dependent receptor, plug domain"/>
    <property type="match status" value="1"/>
</dbReference>
<evidence type="ECO:0000313" key="16">
    <source>
        <dbReference type="Proteomes" id="UP000315344"/>
    </source>
</evidence>
<dbReference type="InterPro" id="IPR036942">
    <property type="entry name" value="Beta-barrel_TonB_sf"/>
</dbReference>
<evidence type="ECO:0000256" key="9">
    <source>
        <dbReference type="ARBA" id="ARBA00023237"/>
    </source>
</evidence>
<evidence type="ECO:0000256" key="6">
    <source>
        <dbReference type="ARBA" id="ARBA00023077"/>
    </source>
</evidence>
<comment type="caution">
    <text evidence="15">The sequence shown here is derived from an EMBL/GenBank/DDBJ whole genome shotgun (WGS) entry which is preliminary data.</text>
</comment>
<evidence type="ECO:0000256" key="11">
    <source>
        <dbReference type="RuleBase" id="RU003357"/>
    </source>
</evidence>
<dbReference type="InterPro" id="IPR012910">
    <property type="entry name" value="Plug_dom"/>
</dbReference>
<dbReference type="InterPro" id="IPR037066">
    <property type="entry name" value="Plug_dom_sf"/>
</dbReference>
<dbReference type="EMBL" id="VAFL01000002">
    <property type="protein sequence ID" value="TKW68220.1"/>
    <property type="molecule type" value="Genomic_DNA"/>
</dbReference>
<reference evidence="15 16" key="1">
    <citation type="journal article" date="2017" name="Nat. Commun.">
        <title>In situ click chemistry generation of cyclooxygenase-2 inhibitors.</title>
        <authorList>
            <person name="Bhardwaj A."/>
            <person name="Kaur J."/>
            <person name="Wuest M."/>
            <person name="Wuest F."/>
        </authorList>
    </citation>
    <scope>NUCLEOTIDE SEQUENCE [LARGE SCALE GENOMIC DNA]</scope>
    <source>
        <strain evidence="15">S2_012_000_R3_94</strain>
    </source>
</reference>
<keyword evidence="7 10" id="KW-0472">Membrane</keyword>
<evidence type="ECO:0000313" key="15">
    <source>
        <dbReference type="EMBL" id="TKW68220.1"/>
    </source>
</evidence>
<keyword evidence="5 10" id="KW-0812">Transmembrane</keyword>
<keyword evidence="8 15" id="KW-0675">Receptor</keyword>
<feature type="domain" description="TonB-dependent receptor-like beta-barrel" evidence="13">
    <location>
        <begin position="240"/>
        <end position="678"/>
    </location>
</feature>
<evidence type="ECO:0000256" key="12">
    <source>
        <dbReference type="SAM" id="SignalP"/>
    </source>
</evidence>
<dbReference type="GO" id="GO:0015344">
    <property type="term" value="F:siderophore uptake transmembrane transporter activity"/>
    <property type="evidence" value="ECO:0007669"/>
    <property type="project" value="TreeGrafter"/>
</dbReference>
<evidence type="ECO:0000256" key="4">
    <source>
        <dbReference type="ARBA" id="ARBA00022452"/>
    </source>
</evidence>
<organism evidence="15 16">
    <name type="scientific">Paracoccus denitrificans</name>
    <dbReference type="NCBI Taxonomy" id="266"/>
    <lineage>
        <taxon>Bacteria</taxon>
        <taxon>Pseudomonadati</taxon>
        <taxon>Pseudomonadota</taxon>
        <taxon>Alphaproteobacteria</taxon>
        <taxon>Rhodobacterales</taxon>
        <taxon>Paracoccaceae</taxon>
        <taxon>Paracoccus</taxon>
    </lineage>
</organism>
<dbReference type="InterPro" id="IPR000531">
    <property type="entry name" value="Beta-barrel_TonB"/>
</dbReference>
<feature type="chain" id="PRO_5021850489" evidence="12">
    <location>
        <begin position="28"/>
        <end position="710"/>
    </location>
</feature>
<dbReference type="CDD" id="cd01347">
    <property type="entry name" value="ligand_gated_channel"/>
    <property type="match status" value="1"/>
</dbReference>
<proteinExistence type="inferred from homology"/>
<keyword evidence="4 10" id="KW-1134">Transmembrane beta strand</keyword>
<protein>
    <submittedName>
        <fullName evidence="15">TonB-dependent siderophore receptor</fullName>
    </submittedName>
</protein>
<dbReference type="PANTHER" id="PTHR32552:SF74">
    <property type="entry name" value="HYDROXAMATE SIDEROPHORE RECEPTOR FHUE"/>
    <property type="match status" value="1"/>
</dbReference>
<evidence type="ECO:0000256" key="3">
    <source>
        <dbReference type="ARBA" id="ARBA00022448"/>
    </source>
</evidence>
<sequence>MSALSRPTPRFALLASSAILLALQANAQESDTIVLDEVTLYATYETEGTDSYASDDISVGDKDARSLREVPQSTTVVTRERLEDGNFTSLDTALRKTPGVIVLSNDDGRSSLAARGFEYDSLYLNGLPTPLSSIYGTQADMATVDHIEILRGPSGLFTGTGEPAGAINMRLKQAQAERAFTVNTQVGSWDMGRVEADWTGALNESGTVRGRIVGAYGDKNSWVDGVDNKTKVLYGTIAADLTPDTTATFSINHRQRDITPFNGLPTYDDGSLLDISSDSYTGADWNTFDNEVTDYIAELEHRFADGGHFKLSALYSTVDVNFLYGYAASAAASDNTVSGMRWLYRDFEQNALSLDAHISKPFQLGGMENNLILGIDHRSNDSTTYNGTGLIAGTFDLDDWDSSVARPDVSYSTKAEAEVEQTGVYAQWRIKPTATLTAIAGGRFSWYDGTVTTTTLADGSEVTDTVEVDSEFTPYVGIIQEVGANTSVYASYTEIFQPQTETNASGDVIDPRTGRQFEIGVKSELRPGLYGSAAYFDLKDENRAISDVDNSGYYLAQGEARVRGFELELSGSPLPGWELIGGYTYTDTDFENTTYANGSEFYSPQHMLQFWSKYRFQRAGWAKWQVGGGVKVFSDFKNVSRRGGTATTIEAPGYAVFDAMASYDITDTVTATMTVNNLFDKEYYERVGGTSVFNFYGEPRSVNLKLQAKF</sequence>
<evidence type="ECO:0000259" key="13">
    <source>
        <dbReference type="Pfam" id="PF00593"/>
    </source>
</evidence>
<evidence type="ECO:0000256" key="7">
    <source>
        <dbReference type="ARBA" id="ARBA00023136"/>
    </source>
</evidence>
<comment type="subcellular location">
    <subcellularLocation>
        <location evidence="1 10">Cell outer membrane</location>
        <topology evidence="1 10">Multi-pass membrane protein</topology>
    </subcellularLocation>
</comment>
<evidence type="ECO:0000256" key="5">
    <source>
        <dbReference type="ARBA" id="ARBA00022692"/>
    </source>
</evidence>
<dbReference type="PROSITE" id="PS52016">
    <property type="entry name" value="TONB_DEPENDENT_REC_3"/>
    <property type="match status" value="1"/>
</dbReference>
<feature type="domain" description="TonB-dependent receptor plug" evidence="14">
    <location>
        <begin position="67"/>
        <end position="166"/>
    </location>
</feature>
<evidence type="ECO:0000256" key="10">
    <source>
        <dbReference type="PROSITE-ProRule" id="PRU01360"/>
    </source>
</evidence>
<dbReference type="SUPFAM" id="SSF56935">
    <property type="entry name" value="Porins"/>
    <property type="match status" value="1"/>
</dbReference>
<keyword evidence="3 10" id="KW-0813">Transport</keyword>
<keyword evidence="12" id="KW-0732">Signal</keyword>
<dbReference type="GO" id="GO:0009279">
    <property type="term" value="C:cell outer membrane"/>
    <property type="evidence" value="ECO:0007669"/>
    <property type="project" value="UniProtKB-SubCell"/>
</dbReference>
<dbReference type="Pfam" id="PF07715">
    <property type="entry name" value="Plug"/>
    <property type="match status" value="1"/>
</dbReference>
<dbReference type="NCBIfam" id="TIGR01783">
    <property type="entry name" value="TonB-siderophor"/>
    <property type="match status" value="1"/>
</dbReference>
<name>A0A533IDM3_PARDE</name>
<dbReference type="Proteomes" id="UP000315344">
    <property type="component" value="Unassembled WGS sequence"/>
</dbReference>
<feature type="signal peptide" evidence="12">
    <location>
        <begin position="1"/>
        <end position="27"/>
    </location>
</feature>
<dbReference type="InterPro" id="IPR010105">
    <property type="entry name" value="TonB_sidphr_rcpt"/>
</dbReference>
<dbReference type="GO" id="GO:0015891">
    <property type="term" value="P:siderophore transport"/>
    <property type="evidence" value="ECO:0007669"/>
    <property type="project" value="InterPro"/>
</dbReference>
<dbReference type="GO" id="GO:0038023">
    <property type="term" value="F:signaling receptor activity"/>
    <property type="evidence" value="ECO:0007669"/>
    <property type="project" value="InterPro"/>
</dbReference>
<evidence type="ECO:0000256" key="1">
    <source>
        <dbReference type="ARBA" id="ARBA00004571"/>
    </source>
</evidence>
<evidence type="ECO:0000256" key="8">
    <source>
        <dbReference type="ARBA" id="ARBA00023170"/>
    </source>
</evidence>
<dbReference type="Pfam" id="PF00593">
    <property type="entry name" value="TonB_dep_Rec_b-barrel"/>
    <property type="match status" value="1"/>
</dbReference>
<evidence type="ECO:0000259" key="14">
    <source>
        <dbReference type="Pfam" id="PF07715"/>
    </source>
</evidence>
<dbReference type="InterPro" id="IPR039426">
    <property type="entry name" value="TonB-dep_rcpt-like"/>
</dbReference>
<keyword evidence="6 11" id="KW-0798">TonB box</keyword>
<comment type="similarity">
    <text evidence="2 10 11">Belongs to the TonB-dependent receptor family.</text>
</comment>
<accession>A0A533IDM3</accession>
<keyword evidence="9 10" id="KW-0998">Cell outer membrane</keyword>